<dbReference type="Gramene" id="RZC43738">
    <property type="protein sequence ID" value="RZC43738"/>
    <property type="gene ID" value="C5167_036686"/>
</dbReference>
<organism evidence="1 2">
    <name type="scientific">Papaver somniferum</name>
    <name type="common">Opium poppy</name>
    <dbReference type="NCBI Taxonomy" id="3469"/>
    <lineage>
        <taxon>Eukaryota</taxon>
        <taxon>Viridiplantae</taxon>
        <taxon>Streptophyta</taxon>
        <taxon>Embryophyta</taxon>
        <taxon>Tracheophyta</taxon>
        <taxon>Spermatophyta</taxon>
        <taxon>Magnoliopsida</taxon>
        <taxon>Ranunculales</taxon>
        <taxon>Papaveraceae</taxon>
        <taxon>Papaveroideae</taxon>
        <taxon>Papaver</taxon>
    </lineage>
</organism>
<accession>A0A4Y7I8A3</accession>
<proteinExistence type="predicted"/>
<dbReference type="Proteomes" id="UP000316621">
    <property type="component" value="Chromosome 1"/>
</dbReference>
<dbReference type="EMBL" id="CM010715">
    <property type="protein sequence ID" value="RZC43738.1"/>
    <property type="molecule type" value="Genomic_DNA"/>
</dbReference>
<name>A0A4Y7I8A3_PAPSO</name>
<evidence type="ECO:0000313" key="1">
    <source>
        <dbReference type="EMBL" id="RZC43738.1"/>
    </source>
</evidence>
<sequence>MRMIVAVDNFQGFGAAVGIRQMVSGWLDETEMVLQLQMGANELKLVVIMMKLLLQLQVVAASGGAEYGCELQVLAMVTMVVRKLFKLVDHHMLITIDWKVLPMKSYCGTYVEWKHGSLQMHTRYQ</sequence>
<dbReference type="AlphaFoldDB" id="A0A4Y7I8A3"/>
<keyword evidence="2" id="KW-1185">Reference proteome</keyword>
<gene>
    <name evidence="1" type="ORF">C5167_036686</name>
</gene>
<reference evidence="1 2" key="1">
    <citation type="journal article" date="2018" name="Science">
        <title>The opium poppy genome and morphinan production.</title>
        <authorList>
            <person name="Guo L."/>
            <person name="Winzer T."/>
            <person name="Yang X."/>
            <person name="Li Y."/>
            <person name="Ning Z."/>
            <person name="He Z."/>
            <person name="Teodor R."/>
            <person name="Lu Y."/>
            <person name="Bowser T.A."/>
            <person name="Graham I.A."/>
            <person name="Ye K."/>
        </authorList>
    </citation>
    <scope>NUCLEOTIDE SEQUENCE [LARGE SCALE GENOMIC DNA]</scope>
    <source>
        <strain evidence="2">cv. HN1</strain>
        <tissue evidence="1">Leaves</tissue>
    </source>
</reference>
<evidence type="ECO:0000313" key="2">
    <source>
        <dbReference type="Proteomes" id="UP000316621"/>
    </source>
</evidence>
<protein>
    <submittedName>
        <fullName evidence="1">Uncharacterized protein</fullName>
    </submittedName>
</protein>